<organism evidence="2 3">
    <name type="scientific">Chitinophaga horti</name>
    <dbReference type="NCBI Taxonomy" id="2920382"/>
    <lineage>
        <taxon>Bacteria</taxon>
        <taxon>Pseudomonadati</taxon>
        <taxon>Bacteroidota</taxon>
        <taxon>Chitinophagia</taxon>
        <taxon>Chitinophagales</taxon>
        <taxon>Chitinophagaceae</taxon>
        <taxon>Chitinophaga</taxon>
    </lineage>
</organism>
<dbReference type="EMBL" id="CP107006">
    <property type="protein sequence ID" value="UYQ94087.1"/>
    <property type="molecule type" value="Genomic_DNA"/>
</dbReference>
<dbReference type="RefSeq" id="WP_264282041.1">
    <property type="nucleotide sequence ID" value="NZ_CP107006.1"/>
</dbReference>
<dbReference type="InterPro" id="IPR019626">
    <property type="entry name" value="Stress-induced_KGG_rpt"/>
</dbReference>
<protein>
    <submittedName>
        <fullName evidence="2">KGG domain-containing protein</fullName>
    </submittedName>
</protein>
<dbReference type="PANTHER" id="PTHR36569:SF5">
    <property type="entry name" value="CONIDIATION-SPECIFIC PROTEIN 10 (EUROFUNG)"/>
    <property type="match status" value="1"/>
</dbReference>
<accession>A0ABY6J668</accession>
<evidence type="ECO:0000313" key="3">
    <source>
        <dbReference type="Proteomes" id="UP001162741"/>
    </source>
</evidence>
<dbReference type="Pfam" id="PF10685">
    <property type="entry name" value="KGG"/>
    <property type="match status" value="1"/>
</dbReference>
<dbReference type="Proteomes" id="UP001162741">
    <property type="component" value="Chromosome"/>
</dbReference>
<feature type="region of interest" description="Disordered" evidence="1">
    <location>
        <begin position="1"/>
        <end position="113"/>
    </location>
</feature>
<dbReference type="InterPro" id="IPR052590">
    <property type="entry name" value="Stress/Virulence-Domain"/>
</dbReference>
<sequence>MINFEDQLSVHQNASTPDSKQTNGNEEKEEKPKSRRGFAAMDKAKQKSIASKGGQAAHRMGVAHRFTPEEAREAGRKGGSIVSMNREHMAGIGKKGGEATRRPRQPKSNTDKS</sequence>
<keyword evidence="3" id="KW-1185">Reference proteome</keyword>
<gene>
    <name evidence="2" type="ORF">MKQ68_03150</name>
</gene>
<dbReference type="PANTHER" id="PTHR36569">
    <property type="match status" value="1"/>
</dbReference>
<reference evidence="2" key="1">
    <citation type="submission" date="2022-10" db="EMBL/GenBank/DDBJ databases">
        <title>Chitinophaga sp. nov., isolated from soil.</title>
        <authorList>
            <person name="Jeon C.O."/>
        </authorList>
    </citation>
    <scope>NUCLEOTIDE SEQUENCE</scope>
    <source>
        <strain evidence="2">R8</strain>
    </source>
</reference>
<evidence type="ECO:0000313" key="2">
    <source>
        <dbReference type="EMBL" id="UYQ94087.1"/>
    </source>
</evidence>
<evidence type="ECO:0000256" key="1">
    <source>
        <dbReference type="SAM" id="MobiDB-lite"/>
    </source>
</evidence>
<feature type="compositionally biased region" description="Polar residues" evidence="1">
    <location>
        <begin position="9"/>
        <end position="24"/>
    </location>
</feature>
<proteinExistence type="predicted"/>
<name>A0ABY6J668_9BACT</name>
<feature type="compositionally biased region" description="Basic and acidic residues" evidence="1">
    <location>
        <begin position="66"/>
        <end position="76"/>
    </location>
</feature>
<feature type="compositionally biased region" description="Basic and acidic residues" evidence="1">
    <location>
        <begin position="85"/>
        <end position="101"/>
    </location>
</feature>